<comment type="caution">
    <text evidence="3">The sequence shown here is derived from an EMBL/GenBank/DDBJ whole genome shotgun (WGS) entry which is preliminary data.</text>
</comment>
<evidence type="ECO:0000313" key="4">
    <source>
        <dbReference type="Proteomes" id="UP001596337"/>
    </source>
</evidence>
<keyword evidence="2" id="KW-0812">Transmembrane</keyword>
<gene>
    <name evidence="3" type="ORF">ACFQGD_24890</name>
</gene>
<sequence length="213" mass="22310">MTTPPPPYQPYETPHGQGQPDVKPSKALYAVAVGVFVLALAGGALIGFNAINAFPGPVAELSSGEQRDVTLDDEGLTIFIDRTPASARCQATDNTGAPVELGPTKGTETVTASGAEWRVLLRSTNPVPPGTYTVTCVATEATAETAWFGVGPHASVFGAVAMIFGAFGLAMLGSLVAVIIGLVTFFRRRSALRKRQQQPYGAYPPYPPQGYQG</sequence>
<reference evidence="4" key="1">
    <citation type="journal article" date="2019" name="Int. J. Syst. Evol. Microbiol.">
        <title>The Global Catalogue of Microorganisms (GCM) 10K type strain sequencing project: providing services to taxonomists for standard genome sequencing and annotation.</title>
        <authorList>
            <consortium name="The Broad Institute Genomics Platform"/>
            <consortium name="The Broad Institute Genome Sequencing Center for Infectious Disease"/>
            <person name="Wu L."/>
            <person name="Ma J."/>
        </authorList>
    </citation>
    <scope>NUCLEOTIDE SEQUENCE [LARGE SCALE GENOMIC DNA]</scope>
    <source>
        <strain evidence="4">KCTC 32255</strain>
    </source>
</reference>
<accession>A0ABW2C7A2</accession>
<dbReference type="RefSeq" id="WP_345395263.1">
    <property type="nucleotide sequence ID" value="NZ_BAABLA010000023.1"/>
</dbReference>
<name>A0ABW2C7A2_9PSEU</name>
<dbReference type="EMBL" id="JBHSXX010000001">
    <property type="protein sequence ID" value="MFC6870377.1"/>
    <property type="molecule type" value="Genomic_DNA"/>
</dbReference>
<evidence type="ECO:0000256" key="1">
    <source>
        <dbReference type="SAM" id="MobiDB-lite"/>
    </source>
</evidence>
<organism evidence="3 4">
    <name type="scientific">Haloechinothrix salitolerans</name>
    <dbReference type="NCBI Taxonomy" id="926830"/>
    <lineage>
        <taxon>Bacteria</taxon>
        <taxon>Bacillati</taxon>
        <taxon>Actinomycetota</taxon>
        <taxon>Actinomycetes</taxon>
        <taxon>Pseudonocardiales</taxon>
        <taxon>Pseudonocardiaceae</taxon>
        <taxon>Haloechinothrix</taxon>
    </lineage>
</organism>
<evidence type="ECO:0000313" key="3">
    <source>
        <dbReference type="EMBL" id="MFC6870377.1"/>
    </source>
</evidence>
<keyword evidence="4" id="KW-1185">Reference proteome</keyword>
<evidence type="ECO:0000256" key="2">
    <source>
        <dbReference type="SAM" id="Phobius"/>
    </source>
</evidence>
<dbReference type="Proteomes" id="UP001596337">
    <property type="component" value="Unassembled WGS sequence"/>
</dbReference>
<feature type="transmembrane region" description="Helical" evidence="2">
    <location>
        <begin position="27"/>
        <end position="51"/>
    </location>
</feature>
<keyword evidence="2" id="KW-1133">Transmembrane helix</keyword>
<protein>
    <submittedName>
        <fullName evidence="3">Uncharacterized protein</fullName>
    </submittedName>
</protein>
<proteinExistence type="predicted"/>
<feature type="region of interest" description="Disordered" evidence="1">
    <location>
        <begin position="1"/>
        <end position="21"/>
    </location>
</feature>
<feature type="transmembrane region" description="Helical" evidence="2">
    <location>
        <begin position="156"/>
        <end position="186"/>
    </location>
</feature>
<keyword evidence="2" id="KW-0472">Membrane</keyword>